<dbReference type="GO" id="GO:0004386">
    <property type="term" value="F:helicase activity"/>
    <property type="evidence" value="ECO:0007669"/>
    <property type="project" value="UniProtKB-KW"/>
</dbReference>
<reference evidence="8" key="2">
    <citation type="submission" date="2025-08" db="UniProtKB">
        <authorList>
            <consortium name="RefSeq"/>
        </authorList>
    </citation>
    <scope>IDENTIFICATION</scope>
    <source>
        <tissue evidence="8">Leaf</tissue>
    </source>
</reference>
<evidence type="ECO:0000259" key="6">
    <source>
        <dbReference type="PROSITE" id="PS51192"/>
    </source>
</evidence>
<feature type="compositionally biased region" description="Acidic residues" evidence="5">
    <location>
        <begin position="48"/>
        <end position="70"/>
    </location>
</feature>
<reference evidence="7" key="1">
    <citation type="journal article" date="2020" name="Plant Biotechnol. J.">
        <title>The pomegranate (Punica granatum L.) draft genome dissects genetic divergence between soft- and hard-seeded cultivars.</title>
        <authorList>
            <person name="Luo X."/>
            <person name="Li H."/>
            <person name="Wu Z."/>
            <person name="Yao W."/>
            <person name="Zhao P."/>
            <person name="Cao D."/>
            <person name="Yu H."/>
            <person name="Li K."/>
            <person name="Poudel K."/>
            <person name="Zhao D."/>
            <person name="Zhang F."/>
            <person name="Xia X."/>
            <person name="Chen L."/>
            <person name="Wang Q."/>
            <person name="Jing D."/>
            <person name="Cao S."/>
        </authorList>
    </citation>
    <scope>NUCLEOTIDE SEQUENCE [LARGE SCALE GENOMIC DNA]</scope>
    <source>
        <strain evidence="7">cv. Tunisia</strain>
    </source>
</reference>
<keyword evidence="7" id="KW-1185">Reference proteome</keyword>
<dbReference type="GO" id="GO:0070478">
    <property type="term" value="P:nuclear-transcribed mRNA catabolic process, 3'-5' exonucleolytic nonsense-mediated decay"/>
    <property type="evidence" value="ECO:0007669"/>
    <property type="project" value="TreeGrafter"/>
</dbReference>
<evidence type="ECO:0000313" key="8">
    <source>
        <dbReference type="RefSeq" id="XP_031407583.1"/>
    </source>
</evidence>
<dbReference type="InterPro" id="IPR027417">
    <property type="entry name" value="P-loop_NTPase"/>
</dbReference>
<keyword evidence="3" id="KW-0347">Helicase</keyword>
<dbReference type="OrthoDB" id="64767at2759"/>
<evidence type="ECO:0000256" key="5">
    <source>
        <dbReference type="SAM" id="MobiDB-lite"/>
    </source>
</evidence>
<feature type="domain" description="Helicase ATP-binding" evidence="6">
    <location>
        <begin position="126"/>
        <end position="211"/>
    </location>
</feature>
<sequence length="211" mass="23098">MNPRAATPGPRLRPRLDPATLEPSILEPSTSRSLLLFVDLAVDEYDDEDISSDLSDDGAEPSDDEAEMSVESEVRAGGRAVLEKLKVQRVEKLCSEVREFGAELIDVDELASIYDFRIDKFQRLAIEAFLRGSSVVVSAPTSSGKTLIAEAAAVATVARGRRLFYTTPLKALSNQKFRELRETFGDKYVGLLTGESAVNKDAQVVVMTTEI</sequence>
<dbReference type="AlphaFoldDB" id="A0A6P8ENP4"/>
<dbReference type="InterPro" id="IPR011545">
    <property type="entry name" value="DEAD/DEAH_box_helicase_dom"/>
</dbReference>
<evidence type="ECO:0000256" key="4">
    <source>
        <dbReference type="ARBA" id="ARBA00022840"/>
    </source>
</evidence>
<evidence type="ECO:0000313" key="7">
    <source>
        <dbReference type="Proteomes" id="UP000515151"/>
    </source>
</evidence>
<dbReference type="PROSITE" id="PS51192">
    <property type="entry name" value="HELICASE_ATP_BIND_1"/>
    <property type="match status" value="1"/>
</dbReference>
<keyword evidence="4" id="KW-0067">ATP-binding</keyword>
<organism evidence="7 8">
    <name type="scientific">Punica granatum</name>
    <name type="common">Pomegranate</name>
    <dbReference type="NCBI Taxonomy" id="22663"/>
    <lineage>
        <taxon>Eukaryota</taxon>
        <taxon>Viridiplantae</taxon>
        <taxon>Streptophyta</taxon>
        <taxon>Embryophyta</taxon>
        <taxon>Tracheophyta</taxon>
        <taxon>Spermatophyta</taxon>
        <taxon>Magnoliopsida</taxon>
        <taxon>eudicotyledons</taxon>
        <taxon>Gunneridae</taxon>
        <taxon>Pentapetalae</taxon>
        <taxon>rosids</taxon>
        <taxon>malvids</taxon>
        <taxon>Myrtales</taxon>
        <taxon>Lythraceae</taxon>
        <taxon>Punica</taxon>
    </lineage>
</organism>
<dbReference type="GO" id="GO:0055087">
    <property type="term" value="C:Ski complex"/>
    <property type="evidence" value="ECO:0007669"/>
    <property type="project" value="TreeGrafter"/>
</dbReference>
<keyword evidence="2" id="KW-0378">Hydrolase</keyword>
<dbReference type="GO" id="GO:0003676">
    <property type="term" value="F:nucleic acid binding"/>
    <property type="evidence" value="ECO:0007669"/>
    <property type="project" value="InterPro"/>
</dbReference>
<feature type="region of interest" description="Disordered" evidence="5">
    <location>
        <begin position="1"/>
        <end position="24"/>
    </location>
</feature>
<accession>A0A6P8ENP4</accession>
<dbReference type="Proteomes" id="UP000515151">
    <property type="component" value="Chromosome 8"/>
</dbReference>
<dbReference type="GO" id="GO:0016787">
    <property type="term" value="F:hydrolase activity"/>
    <property type="evidence" value="ECO:0007669"/>
    <property type="project" value="UniProtKB-KW"/>
</dbReference>
<protein>
    <submittedName>
        <fullName evidence="8">DExH-box ATP-dependent RNA helicase DExH15 chloroplastic-like isoform X1</fullName>
    </submittedName>
</protein>
<evidence type="ECO:0000256" key="1">
    <source>
        <dbReference type="ARBA" id="ARBA00022741"/>
    </source>
</evidence>
<dbReference type="InterPro" id="IPR050699">
    <property type="entry name" value="RNA-DNA_Helicase"/>
</dbReference>
<dbReference type="RefSeq" id="XP_031407583.1">
    <property type="nucleotide sequence ID" value="XM_031551723.1"/>
</dbReference>
<dbReference type="PANTHER" id="PTHR12131">
    <property type="entry name" value="ATP-DEPENDENT RNA AND DNA HELICASE"/>
    <property type="match status" value="1"/>
</dbReference>
<feature type="region of interest" description="Disordered" evidence="5">
    <location>
        <begin position="48"/>
        <end position="73"/>
    </location>
</feature>
<dbReference type="Gene3D" id="3.40.50.300">
    <property type="entry name" value="P-loop containing nucleotide triphosphate hydrolases"/>
    <property type="match status" value="1"/>
</dbReference>
<gene>
    <name evidence="8" type="primary">LOC116215913</name>
</gene>
<dbReference type="PANTHER" id="PTHR12131:SF1">
    <property type="entry name" value="ATP-DEPENDENT RNA HELICASE SUPV3L1, MITOCHONDRIAL-RELATED"/>
    <property type="match status" value="1"/>
</dbReference>
<dbReference type="Pfam" id="PF00270">
    <property type="entry name" value="DEAD"/>
    <property type="match status" value="1"/>
</dbReference>
<evidence type="ECO:0000256" key="3">
    <source>
        <dbReference type="ARBA" id="ARBA00022806"/>
    </source>
</evidence>
<dbReference type="SUPFAM" id="SSF52540">
    <property type="entry name" value="P-loop containing nucleoside triphosphate hydrolases"/>
    <property type="match status" value="1"/>
</dbReference>
<name>A0A6P8ENP4_PUNGR</name>
<proteinExistence type="predicted"/>
<evidence type="ECO:0000256" key="2">
    <source>
        <dbReference type="ARBA" id="ARBA00022801"/>
    </source>
</evidence>
<keyword evidence="1" id="KW-0547">Nucleotide-binding</keyword>
<dbReference type="InterPro" id="IPR014001">
    <property type="entry name" value="Helicase_ATP-bd"/>
</dbReference>
<dbReference type="GO" id="GO:0005524">
    <property type="term" value="F:ATP binding"/>
    <property type="evidence" value="ECO:0007669"/>
    <property type="project" value="UniProtKB-KW"/>
</dbReference>
<dbReference type="GeneID" id="116215913"/>